<reference evidence="8" key="3">
    <citation type="submission" date="2022-05" db="EMBL/GenBank/DDBJ databases">
        <authorList>
            <person name="Chen Y."/>
            <person name="Zhu J."/>
            <person name="Zhu K."/>
        </authorList>
    </citation>
    <scope>NUCLEOTIDE SEQUENCE</scope>
    <source>
        <strain evidence="8">AV25</strain>
    </source>
</reference>
<dbReference type="Gene3D" id="3.30.1360.60">
    <property type="entry name" value="Glucose permease domain IIB"/>
    <property type="match status" value="1"/>
</dbReference>
<dbReference type="InterPro" id="IPR036878">
    <property type="entry name" value="Glu_permease_IIB"/>
</dbReference>
<evidence type="ECO:0000256" key="4">
    <source>
        <dbReference type="ARBA" id="ARBA00022683"/>
    </source>
</evidence>
<dbReference type="Proteomes" id="UP001347884">
    <property type="component" value="Unassembled WGS sequence"/>
</dbReference>
<keyword evidence="5" id="KW-0418">Kinase</keyword>
<evidence type="ECO:0000313" key="9">
    <source>
        <dbReference type="EMBL" id="PXZ39142.1"/>
    </source>
</evidence>
<protein>
    <submittedName>
        <fullName evidence="8">PTS glucose/sucrose transporter subunit IIB</fullName>
    </submittedName>
</protein>
<dbReference type="AlphaFoldDB" id="A0AAE5THQ6"/>
<dbReference type="PROSITE" id="PS01035">
    <property type="entry name" value="PTS_EIIB_TYPE_1_CYS"/>
    <property type="match status" value="1"/>
</dbReference>
<dbReference type="EMBL" id="QJPJ01000007">
    <property type="protein sequence ID" value="PXZ39142.1"/>
    <property type="molecule type" value="Genomic_DNA"/>
</dbReference>
<evidence type="ECO:0000259" key="7">
    <source>
        <dbReference type="PROSITE" id="PS51098"/>
    </source>
</evidence>
<keyword evidence="2" id="KW-0762">Sugar transport</keyword>
<evidence type="ECO:0000256" key="6">
    <source>
        <dbReference type="PROSITE-ProRule" id="PRU00421"/>
    </source>
</evidence>
<evidence type="ECO:0000256" key="1">
    <source>
        <dbReference type="ARBA" id="ARBA00022448"/>
    </source>
</evidence>
<feature type="active site" description="Phosphocysteine intermediate; for EIIB activity" evidence="6">
    <location>
        <position position="38"/>
    </location>
</feature>
<reference evidence="9 10" key="1">
    <citation type="submission" date="2018-06" db="EMBL/GenBank/DDBJ databases">
        <authorList>
            <person name="Teymurazov M."/>
            <person name="Kislichkina A."/>
            <person name="Abaymova A."/>
            <person name="Mukhina T."/>
            <person name="Mayskaya N."/>
            <person name="Svetoch E."/>
            <person name="Bogun A."/>
        </authorList>
    </citation>
    <scope>NUCLEOTIDE SEQUENCE [LARGE SCALE GENOMIC DNA]</scope>
    <source>
        <strain evidence="9 10">SCPM-O-B-8406</strain>
    </source>
</reference>
<dbReference type="CDD" id="cd00212">
    <property type="entry name" value="PTS_IIB_glc"/>
    <property type="match status" value="1"/>
</dbReference>
<evidence type="ECO:0000313" key="8">
    <source>
        <dbReference type="EMBL" id="MEE6040620.1"/>
    </source>
</evidence>
<feature type="domain" description="PTS EIIB type-1" evidence="7">
    <location>
        <begin position="16"/>
        <end position="95"/>
    </location>
</feature>
<dbReference type="InterPro" id="IPR001996">
    <property type="entry name" value="PTS_IIB_1"/>
</dbReference>
<dbReference type="EMBL" id="JAMDKF010000003">
    <property type="protein sequence ID" value="MEE6040620.1"/>
    <property type="molecule type" value="Genomic_DNA"/>
</dbReference>
<evidence type="ECO:0000256" key="3">
    <source>
        <dbReference type="ARBA" id="ARBA00022679"/>
    </source>
</evidence>
<evidence type="ECO:0000256" key="5">
    <source>
        <dbReference type="ARBA" id="ARBA00022777"/>
    </source>
</evidence>
<sequence length="95" mass="10622">MFFNKKENEKPSPYLIEQTKQLLSALGGKTNLIHIDACITRLRLEVKDFSKINEQRLAELGSKGTLKIGENQVHIILGKSADSIAQLLKIFSNSP</sequence>
<keyword evidence="11" id="KW-1185">Reference proteome</keyword>
<keyword evidence="1" id="KW-0813">Transport</keyword>
<dbReference type="PROSITE" id="PS51098">
    <property type="entry name" value="PTS_EIIB_TYPE_1"/>
    <property type="match status" value="1"/>
</dbReference>
<dbReference type="GO" id="GO:0015764">
    <property type="term" value="P:N-acetylglucosamine transport"/>
    <property type="evidence" value="ECO:0007669"/>
    <property type="project" value="TreeGrafter"/>
</dbReference>
<dbReference type="InterPro" id="IPR050429">
    <property type="entry name" value="PTS_Glucose_EIICBA"/>
</dbReference>
<organism evidence="9 10">
    <name type="scientific">Avibacterium paragallinarum</name>
    <name type="common">Haemophilus gallinarum</name>
    <dbReference type="NCBI Taxonomy" id="728"/>
    <lineage>
        <taxon>Bacteria</taxon>
        <taxon>Pseudomonadati</taxon>
        <taxon>Pseudomonadota</taxon>
        <taxon>Gammaproteobacteria</taxon>
        <taxon>Pasteurellales</taxon>
        <taxon>Pasteurellaceae</taxon>
        <taxon>Avibacterium</taxon>
    </lineage>
</organism>
<keyword evidence="4" id="KW-0598">Phosphotransferase system</keyword>
<dbReference type="InterPro" id="IPR018113">
    <property type="entry name" value="PTrfase_EIIB_Cys"/>
</dbReference>
<comment type="caution">
    <text evidence="9">The sequence shown here is derived from an EMBL/GenBank/DDBJ whole genome shotgun (WGS) entry which is preliminary data.</text>
</comment>
<evidence type="ECO:0000313" key="10">
    <source>
        <dbReference type="Proteomes" id="UP000247594"/>
    </source>
</evidence>
<dbReference type="PANTHER" id="PTHR30009:SF4">
    <property type="entry name" value="PTS SYSTEM N-ACETYLGLUCOSAMINE-SPECIFIC EIICBA COMPONENT"/>
    <property type="match status" value="1"/>
</dbReference>
<proteinExistence type="predicted"/>
<gene>
    <name evidence="9" type="ORF">DM482_05580</name>
    <name evidence="8" type="ORF">M5S13_01775</name>
</gene>
<dbReference type="SUPFAM" id="SSF55604">
    <property type="entry name" value="Glucose permease domain IIB"/>
    <property type="match status" value="1"/>
</dbReference>
<dbReference type="PANTHER" id="PTHR30009">
    <property type="entry name" value="CYTOCHROME C-TYPE SYNTHESIS PROTEIN AND PTS TRANSMEMBRANE COMPONENT"/>
    <property type="match status" value="1"/>
</dbReference>
<reference evidence="8 11" key="2">
    <citation type="journal article" date="2022" name="Front. Microbiol.">
        <title>Commensal bacteria contribute to the growth of multidrug-resistant Avibacterium paragallinarum in chickens.</title>
        <authorList>
            <person name="Zhu J."/>
            <person name="Chen Y."/>
            <person name="Wu Y."/>
            <person name="Wang Y."/>
            <person name="Zhu K."/>
        </authorList>
    </citation>
    <scope>NUCLEOTIDE SEQUENCE [LARGE SCALE GENOMIC DNA]</scope>
    <source>
        <strain evidence="8 11">AV25</strain>
    </source>
</reference>
<dbReference type="GO" id="GO:0009401">
    <property type="term" value="P:phosphoenolpyruvate-dependent sugar phosphotransferase system"/>
    <property type="evidence" value="ECO:0007669"/>
    <property type="project" value="UniProtKB-KW"/>
</dbReference>
<dbReference type="GO" id="GO:0090563">
    <property type="term" value="F:protein-phosphocysteine-sugar phosphotransferase activity"/>
    <property type="evidence" value="ECO:0007669"/>
    <property type="project" value="TreeGrafter"/>
</dbReference>
<keyword evidence="3" id="KW-0808">Transferase</keyword>
<accession>A0AAE5THQ6</accession>
<dbReference type="GO" id="GO:0008982">
    <property type="term" value="F:protein-N(PI)-phosphohistidine-sugar phosphotransferase activity"/>
    <property type="evidence" value="ECO:0007669"/>
    <property type="project" value="InterPro"/>
</dbReference>
<dbReference type="Pfam" id="PF00367">
    <property type="entry name" value="PTS_EIIB"/>
    <property type="match status" value="1"/>
</dbReference>
<dbReference type="GO" id="GO:0016301">
    <property type="term" value="F:kinase activity"/>
    <property type="evidence" value="ECO:0007669"/>
    <property type="project" value="UniProtKB-KW"/>
</dbReference>
<dbReference type="RefSeq" id="WP_110479283.1">
    <property type="nucleotide sequence ID" value="NZ_CP081939.1"/>
</dbReference>
<evidence type="ECO:0000313" key="11">
    <source>
        <dbReference type="Proteomes" id="UP001347884"/>
    </source>
</evidence>
<evidence type="ECO:0000256" key="2">
    <source>
        <dbReference type="ARBA" id="ARBA00022597"/>
    </source>
</evidence>
<dbReference type="GO" id="GO:0005886">
    <property type="term" value="C:plasma membrane"/>
    <property type="evidence" value="ECO:0007669"/>
    <property type="project" value="TreeGrafter"/>
</dbReference>
<dbReference type="Proteomes" id="UP000247594">
    <property type="component" value="Unassembled WGS sequence"/>
</dbReference>
<name>A0AAE5THQ6_AVIPA</name>